<feature type="domain" description="Thiamine pyrophosphate enzyme TPP-binding" evidence="6">
    <location>
        <begin position="440"/>
        <end position="586"/>
    </location>
</feature>
<evidence type="ECO:0000259" key="6">
    <source>
        <dbReference type="Pfam" id="PF02775"/>
    </source>
</evidence>
<dbReference type="InterPro" id="IPR029061">
    <property type="entry name" value="THDP-binding"/>
</dbReference>
<evidence type="ECO:0000313" key="8">
    <source>
        <dbReference type="EMBL" id="MBD2532919.1"/>
    </source>
</evidence>
<dbReference type="Pfam" id="PF02775">
    <property type="entry name" value="TPP_enzyme_C"/>
    <property type="match status" value="1"/>
</dbReference>
<feature type="domain" description="Thiamine pyrophosphate enzyme N-terminal TPP-binding" evidence="7">
    <location>
        <begin position="55"/>
        <end position="166"/>
    </location>
</feature>
<dbReference type="InterPro" id="IPR011766">
    <property type="entry name" value="TPP_enzyme_TPP-bd"/>
</dbReference>
<evidence type="ECO:0000256" key="1">
    <source>
        <dbReference type="ARBA" id="ARBA00007812"/>
    </source>
</evidence>
<dbReference type="PANTHER" id="PTHR18968">
    <property type="entry name" value="THIAMINE PYROPHOSPHATE ENZYMES"/>
    <property type="match status" value="1"/>
</dbReference>
<evidence type="ECO:0000259" key="7">
    <source>
        <dbReference type="Pfam" id="PF02776"/>
    </source>
</evidence>
<dbReference type="CDD" id="cd07035">
    <property type="entry name" value="TPP_PYR_POX_like"/>
    <property type="match status" value="1"/>
</dbReference>
<dbReference type="Gene3D" id="3.40.50.1220">
    <property type="entry name" value="TPP-binding domain"/>
    <property type="match status" value="1"/>
</dbReference>
<comment type="caution">
    <text evidence="8">The sequence shown here is derived from an EMBL/GenBank/DDBJ whole genome shotgun (WGS) entry which is preliminary data.</text>
</comment>
<feature type="region of interest" description="Disordered" evidence="4">
    <location>
        <begin position="1"/>
        <end position="25"/>
    </location>
</feature>
<dbReference type="SUPFAM" id="SSF52467">
    <property type="entry name" value="DHS-like NAD/FAD-binding domain"/>
    <property type="match status" value="1"/>
</dbReference>
<accession>A0ABR8DWZ0</accession>
<dbReference type="Pfam" id="PF02776">
    <property type="entry name" value="TPP_enzyme_N"/>
    <property type="match status" value="1"/>
</dbReference>
<dbReference type="EMBL" id="JACJSI010000074">
    <property type="protein sequence ID" value="MBD2532919.1"/>
    <property type="molecule type" value="Genomic_DNA"/>
</dbReference>
<organism evidence="8 9">
    <name type="scientific">Nostoc flagelliforme FACHB-838</name>
    <dbReference type="NCBI Taxonomy" id="2692904"/>
    <lineage>
        <taxon>Bacteria</taxon>
        <taxon>Bacillati</taxon>
        <taxon>Cyanobacteriota</taxon>
        <taxon>Cyanophyceae</taxon>
        <taxon>Nostocales</taxon>
        <taxon>Nostocaceae</taxon>
        <taxon>Nostoc</taxon>
    </lineage>
</organism>
<keyword evidence="2 3" id="KW-0786">Thiamine pyrophosphate</keyword>
<sequence>MNTKSINKRTNSSQALGTKTNLSPNQISFDSTGSSIFSPASLNEKSSESELTQPTVAEALIEILENLGVEYGFGVSGGGIGPLWAILNRSNIELLHFRHESGAAFAATEAYFASDRPVVVFTTTGPGITNALTGLFAARGEGAKVIFLSAATSTANRGRGACQETSAHTMPFSGIFTSGPLFNYATILESGDQLPEISRRLAQGLAQPGSFVAHISVPTPIQTTPLKVQLPQQGFSQSVPTASEEAIAECVKLLSEESFAIWVGFGARHAAEEICQLAQKTGAAVMTSPRAKGIFPEHHPQFIGVTGFSGHLSVMTYMQEQRPQRILVLGTRLGEPTSFWSPAMIPSNGFIHVDIDPQVPGVAYPSVDTIAVHSEIKAFLRAILKHLPDRLNWFPNSSLPRPEIYTNSPRTNGLVRPEVLMDAIQRLIIEGSDASILAEAGNSFAWATHLLRFKQPGRYRISTGFGSMGHATTGVVGTALGRKGKAVAIVGDGAMLMNNEVSTAVRFEVPSVWIILNDGRYNMCAQGMALQRLSGEVPIDTEIPSTDFAAIARAMGANGICVNTESDLEKALQKALLSTAPFIVDVRIDPTRPAPIGGRIQSLIKQGAIEAKTVIGH</sequence>
<gene>
    <name evidence="8" type="ORF">H6G97_26385</name>
</gene>
<reference evidence="8 9" key="1">
    <citation type="journal article" date="2020" name="ISME J.">
        <title>Comparative genomics reveals insights into cyanobacterial evolution and habitat adaptation.</title>
        <authorList>
            <person name="Chen M.Y."/>
            <person name="Teng W.K."/>
            <person name="Zhao L."/>
            <person name="Hu C.X."/>
            <person name="Zhou Y.K."/>
            <person name="Han B.P."/>
            <person name="Song L.R."/>
            <person name="Shu W.S."/>
        </authorList>
    </citation>
    <scope>NUCLEOTIDE SEQUENCE [LARGE SCALE GENOMIC DNA]</scope>
    <source>
        <strain evidence="8 9">FACHB-838</strain>
    </source>
</reference>
<evidence type="ECO:0000256" key="2">
    <source>
        <dbReference type="ARBA" id="ARBA00023052"/>
    </source>
</evidence>
<evidence type="ECO:0000313" key="9">
    <source>
        <dbReference type="Proteomes" id="UP000623440"/>
    </source>
</evidence>
<dbReference type="RefSeq" id="WP_190943519.1">
    <property type="nucleotide sequence ID" value="NZ_JACJSI010000074.1"/>
</dbReference>
<comment type="similarity">
    <text evidence="1 3">Belongs to the TPP enzyme family.</text>
</comment>
<dbReference type="NCBIfam" id="NF035927">
    <property type="entry name" value="TPP_ScyA_rel"/>
    <property type="match status" value="1"/>
</dbReference>
<evidence type="ECO:0000256" key="3">
    <source>
        <dbReference type="RuleBase" id="RU362132"/>
    </source>
</evidence>
<dbReference type="InterPro" id="IPR029035">
    <property type="entry name" value="DHS-like_NAD/FAD-binding_dom"/>
</dbReference>
<dbReference type="Gene3D" id="3.40.50.970">
    <property type="match status" value="2"/>
</dbReference>
<dbReference type="Proteomes" id="UP000623440">
    <property type="component" value="Unassembled WGS sequence"/>
</dbReference>
<dbReference type="PANTHER" id="PTHR18968:SF13">
    <property type="entry name" value="ACETOLACTATE SYNTHASE CATALYTIC SUBUNIT, MITOCHONDRIAL"/>
    <property type="match status" value="1"/>
</dbReference>
<proteinExistence type="inferred from homology"/>
<name>A0ABR8DWZ0_9NOSO</name>
<keyword evidence="9" id="KW-1185">Reference proteome</keyword>
<dbReference type="InterPro" id="IPR045229">
    <property type="entry name" value="TPP_enz"/>
</dbReference>
<dbReference type="SUPFAM" id="SSF52518">
    <property type="entry name" value="Thiamin diphosphate-binding fold (THDP-binding)"/>
    <property type="match status" value="2"/>
</dbReference>
<dbReference type="InterPro" id="IPR012000">
    <property type="entry name" value="Thiamin_PyroP_enz_cen_dom"/>
</dbReference>
<protein>
    <submittedName>
        <fullName evidence="8">Thiamine pyrophosphate-binding protein</fullName>
    </submittedName>
</protein>
<dbReference type="InterPro" id="IPR012001">
    <property type="entry name" value="Thiamin_PyroP_enz_TPP-bd_dom"/>
</dbReference>
<evidence type="ECO:0000256" key="4">
    <source>
        <dbReference type="SAM" id="MobiDB-lite"/>
    </source>
</evidence>
<feature type="domain" description="Thiamine pyrophosphate enzyme central" evidence="5">
    <location>
        <begin position="253"/>
        <end position="383"/>
    </location>
</feature>
<dbReference type="Pfam" id="PF00205">
    <property type="entry name" value="TPP_enzyme_M"/>
    <property type="match status" value="1"/>
</dbReference>
<dbReference type="CDD" id="cd00568">
    <property type="entry name" value="TPP_enzymes"/>
    <property type="match status" value="1"/>
</dbReference>
<evidence type="ECO:0000259" key="5">
    <source>
        <dbReference type="Pfam" id="PF00205"/>
    </source>
</evidence>